<dbReference type="Proteomes" id="UP000623467">
    <property type="component" value="Unassembled WGS sequence"/>
</dbReference>
<evidence type="ECO:0000256" key="3">
    <source>
        <dbReference type="SAM" id="Phobius"/>
    </source>
</evidence>
<dbReference type="InterPro" id="IPR013087">
    <property type="entry name" value="Znf_C2H2_type"/>
</dbReference>
<keyword evidence="1" id="KW-0479">Metal-binding</keyword>
<dbReference type="AlphaFoldDB" id="A0A8H6WRN8"/>
<name>A0A8H6WRN8_9AGAR</name>
<proteinExistence type="predicted"/>
<dbReference type="OrthoDB" id="2507344at2759"/>
<evidence type="ECO:0000313" key="5">
    <source>
        <dbReference type="EMBL" id="KAF7328439.1"/>
    </source>
</evidence>
<feature type="transmembrane region" description="Helical" evidence="3">
    <location>
        <begin position="12"/>
        <end position="32"/>
    </location>
</feature>
<dbReference type="GO" id="GO:0008270">
    <property type="term" value="F:zinc ion binding"/>
    <property type="evidence" value="ECO:0007669"/>
    <property type="project" value="UniProtKB-KW"/>
</dbReference>
<feature type="region of interest" description="Disordered" evidence="2">
    <location>
        <begin position="181"/>
        <end position="209"/>
    </location>
</feature>
<evidence type="ECO:0000259" key="4">
    <source>
        <dbReference type="PROSITE" id="PS50157"/>
    </source>
</evidence>
<reference evidence="5" key="1">
    <citation type="submission" date="2020-05" db="EMBL/GenBank/DDBJ databases">
        <title>Mycena genomes resolve the evolution of fungal bioluminescence.</title>
        <authorList>
            <person name="Tsai I.J."/>
        </authorList>
    </citation>
    <scope>NUCLEOTIDE SEQUENCE</scope>
    <source>
        <strain evidence="5">160909Yilan</strain>
    </source>
</reference>
<keyword evidence="3" id="KW-0472">Membrane</keyword>
<keyword evidence="1" id="KW-0863">Zinc-finger</keyword>
<evidence type="ECO:0000256" key="1">
    <source>
        <dbReference type="PROSITE-ProRule" id="PRU00042"/>
    </source>
</evidence>
<protein>
    <submittedName>
        <fullName evidence="5">C2H2-type domain-containing protein</fullName>
    </submittedName>
</protein>
<accession>A0A8H6WRN8</accession>
<dbReference type="PROSITE" id="PS00028">
    <property type="entry name" value="ZINC_FINGER_C2H2_1"/>
    <property type="match status" value="1"/>
</dbReference>
<evidence type="ECO:0000313" key="6">
    <source>
        <dbReference type="Proteomes" id="UP000623467"/>
    </source>
</evidence>
<feature type="domain" description="C2H2-type" evidence="4">
    <location>
        <begin position="151"/>
        <end position="182"/>
    </location>
</feature>
<gene>
    <name evidence="5" type="ORF">MSAN_02484700</name>
</gene>
<dbReference type="EMBL" id="JACAZH010000080">
    <property type="protein sequence ID" value="KAF7328439.1"/>
    <property type="molecule type" value="Genomic_DNA"/>
</dbReference>
<keyword evidence="1" id="KW-0862">Zinc</keyword>
<keyword evidence="3" id="KW-0812">Transmembrane</keyword>
<feature type="domain" description="C2H2-type" evidence="4">
    <location>
        <begin position="338"/>
        <end position="370"/>
    </location>
</feature>
<comment type="caution">
    <text evidence="5">The sequence shown here is derived from an EMBL/GenBank/DDBJ whole genome shotgun (WGS) entry which is preliminary data.</text>
</comment>
<dbReference type="PROSITE" id="PS50157">
    <property type="entry name" value="ZINC_FINGER_C2H2_2"/>
    <property type="match status" value="2"/>
</dbReference>
<keyword evidence="3" id="KW-1133">Transmembrane helix</keyword>
<organism evidence="5 6">
    <name type="scientific">Mycena sanguinolenta</name>
    <dbReference type="NCBI Taxonomy" id="230812"/>
    <lineage>
        <taxon>Eukaryota</taxon>
        <taxon>Fungi</taxon>
        <taxon>Dikarya</taxon>
        <taxon>Basidiomycota</taxon>
        <taxon>Agaricomycotina</taxon>
        <taxon>Agaricomycetes</taxon>
        <taxon>Agaricomycetidae</taxon>
        <taxon>Agaricales</taxon>
        <taxon>Marasmiineae</taxon>
        <taxon>Mycenaceae</taxon>
        <taxon>Mycena</taxon>
    </lineage>
</organism>
<sequence length="1130" mass="126789">MWRVNYTIVKLFFTSSAIALVDIIATTNFPCLPSNTFELRLNRANFGASSLLTFWGSASFYLLPFPSISSHTHHEARTFSNPSRSFLIILHSDSEDVPVNGFVCNKPACRGKIIYNLAEKTHKRLVHQEQTKATYPGETEAEIFSHVNGFFTCTRCGETFIDPNAVGKHVKKCEKLQPALQPTENLPEPPLFPRQATSHPSSPIPGIGRRQPSLPSANGALLLLQSQDIPAFDVLKYLHLPEATTVIDHDTLPLRACCIIISFEFGSPIIICTNCSTCLTTKTVLAHIKGHSSEAIIPANFVATLEAEFEFIHPPALPFPPVGRAPVYGLQISQKALYFCSRCGHGYSTEQCLRSHQSQATCPRNNGEEDERFMAYGQRFPFSRSYFSVDISTLARRDPNTEDAASIYKTTFAPPPDYSRLPIAVNIDGQTLDQFFQRECWHEHLADNAPCNVVKIAALPAQELYESRLRQYTTDYFCEIVKRIKQHTSQGLMRRMAQVSNLNTYDEFRALQPATIPEYAREIVRLIHNCMEQAVGNPVAITAYYPLTTEQTDGLVALHRLLTLPQCSPAHAAPLLHRAIFGLLTQEKARGNIPWTKVTLVAFLIARCMGPSEFIAGSEIGRVVAKLIWGIRGTVLYQMELDMDAESLKTAEAYEQYKKYLTDAQDTCFAYLFNVAVLLKSIRGDHYAEARFQFTDAGGRELSYQGSLINLDDFRGMHEVLSQEYDRIIAQEVFFGEAIPDWFTQDIDIRSLVDDPRNHTAGYCFIDDARNPFTNLAEHYGEWLLSSAERAAEFVNIVDGKLLWKSAPCFRLLRSCAKARRILITLKIVGVGPSIRATEIARDLLRNLSGGSLRSLMILYHNLVIVGTQDKTSHKTLKKRFTPGAAPLETALRLIRNIVYFRRFESDLIRFFRGDDEAERCNIYLWPDICANISGSTISDDLGEATKNSLHVEAKILTYRSILTAFTRYHFGARHDMDGDESYDTLSHHSSAISNQYYGIDTASLANASIKDVEGCMTTSIKWQALIGIDKSQPLKLQIGAPARQGVVLLSDVAQRVNAQPAPFEQFADDPAVYGDLIYQIVADQRKALTFISPTHRAPPHLRAHRMPARPPQLMALMARPKWVKLFAHC</sequence>
<keyword evidence="6" id="KW-1185">Reference proteome</keyword>
<evidence type="ECO:0000256" key="2">
    <source>
        <dbReference type="SAM" id="MobiDB-lite"/>
    </source>
</evidence>